<dbReference type="Proteomes" id="UP001082899">
    <property type="component" value="Unassembled WGS sequence"/>
</dbReference>
<proteinExistence type="predicted"/>
<dbReference type="EMBL" id="JAPMXC010000010">
    <property type="protein sequence ID" value="MCY0389290.1"/>
    <property type="molecule type" value="Genomic_DNA"/>
</dbReference>
<evidence type="ECO:0000256" key="2">
    <source>
        <dbReference type="SAM" id="Phobius"/>
    </source>
</evidence>
<keyword evidence="2" id="KW-0472">Membrane</keyword>
<keyword evidence="2" id="KW-0812">Transmembrane</keyword>
<name>A0ABT3ZRW3_9BURK</name>
<protein>
    <submittedName>
        <fullName evidence="4">HlyD family efflux transporter periplasmic adaptor subunit</fullName>
    </submittedName>
</protein>
<accession>A0ABT3ZRW3</accession>
<gene>
    <name evidence="4" type="ORF">OVY01_19265</name>
</gene>
<feature type="transmembrane region" description="Helical" evidence="2">
    <location>
        <begin position="28"/>
        <end position="50"/>
    </location>
</feature>
<reference evidence="4" key="1">
    <citation type="submission" date="2022-11" db="EMBL/GenBank/DDBJ databases">
        <title>Robbsia betulipollinis sp. nov., isolated from pollen of birch (Betula pendula).</title>
        <authorList>
            <person name="Shi H."/>
            <person name="Ambika Manirajan B."/>
            <person name="Ratering S."/>
            <person name="Geissler-Plaum R."/>
            <person name="Schnell S."/>
        </authorList>
    </citation>
    <scope>NUCLEOTIDE SEQUENCE</scope>
    <source>
        <strain evidence="4">Bb-Pol-6</strain>
    </source>
</reference>
<evidence type="ECO:0000259" key="3">
    <source>
        <dbReference type="Pfam" id="PF26002"/>
    </source>
</evidence>
<evidence type="ECO:0000313" key="4">
    <source>
        <dbReference type="EMBL" id="MCY0389290.1"/>
    </source>
</evidence>
<organism evidence="4 5">
    <name type="scientific">Robbsia betulipollinis</name>
    <dbReference type="NCBI Taxonomy" id="2981849"/>
    <lineage>
        <taxon>Bacteria</taxon>
        <taxon>Pseudomonadati</taxon>
        <taxon>Pseudomonadota</taxon>
        <taxon>Betaproteobacteria</taxon>
        <taxon>Burkholderiales</taxon>
        <taxon>Burkholderiaceae</taxon>
        <taxon>Robbsia</taxon>
    </lineage>
</organism>
<comment type="caution">
    <text evidence="4">The sequence shown here is derived from an EMBL/GenBank/DDBJ whole genome shotgun (WGS) entry which is preliminary data.</text>
</comment>
<dbReference type="RefSeq" id="WP_349293538.1">
    <property type="nucleotide sequence ID" value="NZ_JAPMXC010000010.1"/>
</dbReference>
<dbReference type="Pfam" id="PF26002">
    <property type="entry name" value="Beta-barrel_AprE"/>
    <property type="match status" value="1"/>
</dbReference>
<dbReference type="PANTHER" id="PTHR30386:SF28">
    <property type="entry name" value="EXPORTED PROTEIN"/>
    <property type="match status" value="1"/>
</dbReference>
<dbReference type="PANTHER" id="PTHR30386">
    <property type="entry name" value="MEMBRANE FUSION SUBUNIT OF EMRAB-TOLC MULTIDRUG EFFLUX PUMP"/>
    <property type="match status" value="1"/>
</dbReference>
<dbReference type="InterPro" id="IPR058982">
    <property type="entry name" value="Beta-barrel_AprE"/>
</dbReference>
<dbReference type="PRINTS" id="PR01490">
    <property type="entry name" value="RTXTOXIND"/>
</dbReference>
<keyword evidence="5" id="KW-1185">Reference proteome</keyword>
<evidence type="ECO:0000256" key="1">
    <source>
        <dbReference type="SAM" id="Coils"/>
    </source>
</evidence>
<keyword evidence="2" id="KW-1133">Transmembrane helix</keyword>
<sequence>MPPSGFREKAREGQYTPMIGGIMLVRPVSFTLFTCGALGMALLVVLLFVLGSYTRRIRADGVVSPSTGLVKVYVPQSGVVLNKSVTEGQHVTRGMALYRISLELQSAADGHTQAALIEQARQRKQSLLQEIDKTRVLQRDERGTQQARRDSLNTELARLDDRLAAQRQRVALAADGVVRYQSLLAKDYISTDQFQQRQADLLDQQSKLLDLRRDRSGVAQSLKEIESQLSGLTLRQQNDLARIARGVIDVDQTLIETEAKRELVVTAPESGVATAAIAEPGQMVDVTHPVASIVPDSAGWQAFLFVPSTAIGFVRVGDPVRIRYQAYPYVKFGQYRAHVVSVTRTALPLAELSSSGMVAANLPGDKMFYRVTAALDAQTVNAYGRPQPLQAGMSLQADIQQDRRRLYEWVLDSLYSLTGKL</sequence>
<dbReference type="Gene3D" id="2.40.30.170">
    <property type="match status" value="1"/>
</dbReference>
<feature type="domain" description="AprE-like beta-barrel" evidence="3">
    <location>
        <begin position="306"/>
        <end position="401"/>
    </location>
</feature>
<keyword evidence="1" id="KW-0175">Coiled coil</keyword>
<evidence type="ECO:0000313" key="5">
    <source>
        <dbReference type="Proteomes" id="UP001082899"/>
    </source>
</evidence>
<feature type="coiled-coil region" evidence="1">
    <location>
        <begin position="117"/>
        <end position="169"/>
    </location>
</feature>
<dbReference type="InterPro" id="IPR050739">
    <property type="entry name" value="MFP"/>
</dbReference>